<feature type="domain" description="Cytochrome c" evidence="6">
    <location>
        <begin position="26"/>
        <end position="110"/>
    </location>
</feature>
<protein>
    <recommendedName>
        <fullName evidence="6">Cytochrome c domain-containing protein</fullName>
    </recommendedName>
</protein>
<dbReference type="EMBL" id="LNCU01000003">
    <property type="protein sequence ID" value="KWV61175.1"/>
    <property type="molecule type" value="Genomic_DNA"/>
</dbReference>
<gene>
    <name evidence="7" type="ORF">AS156_25455</name>
</gene>
<dbReference type="AlphaFoldDB" id="A0A125QAP3"/>
<sequence>MLSRALSLATVTLLVGCLSAHAQNLEAGKSPSQIFAGACTACHKSPRGLLKTVPPGSLPGFLRQHYTTSSDMAGVLASYLISNGANDPRYQGRDRPKDARERAVDGQQSERPGRRQRQGAAQEAGKPDADGLAPGEGHPRHKGKRMARPSESQEGVNPAEGQAPEAASEGKPSRHKLGRRGKAVEEKSDEAAKGETPKDEPKAAKGEEKGETEKPASAKPASGTAKVDTPKESSESTPLRSDPVPPVTPAPPAAAAPAPTPSPAAAASPAPAPAPPPVTAAAPAPSPAGTPEAPMSK</sequence>
<feature type="compositionally biased region" description="Basic and acidic residues" evidence="4">
    <location>
        <begin position="182"/>
        <end position="216"/>
    </location>
</feature>
<comment type="caution">
    <text evidence="7">The sequence shown here is derived from an EMBL/GenBank/DDBJ whole genome shotgun (WGS) entry which is preliminary data.</text>
</comment>
<feature type="compositionally biased region" description="Pro residues" evidence="4">
    <location>
        <begin position="270"/>
        <end position="288"/>
    </location>
</feature>
<feature type="signal peptide" evidence="5">
    <location>
        <begin position="1"/>
        <end position="22"/>
    </location>
</feature>
<dbReference type="GO" id="GO:0020037">
    <property type="term" value="F:heme binding"/>
    <property type="evidence" value="ECO:0007669"/>
    <property type="project" value="InterPro"/>
</dbReference>
<dbReference type="GO" id="GO:0009055">
    <property type="term" value="F:electron transfer activity"/>
    <property type="evidence" value="ECO:0007669"/>
    <property type="project" value="InterPro"/>
</dbReference>
<evidence type="ECO:0000256" key="3">
    <source>
        <dbReference type="PROSITE-ProRule" id="PRU00433"/>
    </source>
</evidence>
<proteinExistence type="predicted"/>
<evidence type="ECO:0000256" key="4">
    <source>
        <dbReference type="SAM" id="MobiDB-lite"/>
    </source>
</evidence>
<evidence type="ECO:0000259" key="6">
    <source>
        <dbReference type="PROSITE" id="PS51007"/>
    </source>
</evidence>
<keyword evidence="1 3" id="KW-0479">Metal-binding</keyword>
<keyword evidence="3" id="KW-0349">Heme</keyword>
<dbReference type="InterPro" id="IPR009056">
    <property type="entry name" value="Cyt_c-like_dom"/>
</dbReference>
<feature type="compositionally biased region" description="Pro residues" evidence="4">
    <location>
        <begin position="243"/>
        <end position="262"/>
    </location>
</feature>
<dbReference type="OrthoDB" id="8141585at2"/>
<feature type="chain" id="PRO_5007179034" description="Cytochrome c domain-containing protein" evidence="5">
    <location>
        <begin position="23"/>
        <end position="297"/>
    </location>
</feature>
<keyword evidence="8" id="KW-1185">Reference proteome</keyword>
<dbReference type="RefSeq" id="WP_066498485.1">
    <property type="nucleotide sequence ID" value="NZ_LNCU01000003.1"/>
</dbReference>
<evidence type="ECO:0000313" key="8">
    <source>
        <dbReference type="Proteomes" id="UP000057737"/>
    </source>
</evidence>
<reference evidence="7 8" key="1">
    <citation type="submission" date="2015-11" db="EMBL/GenBank/DDBJ databases">
        <title>Draft Genome Sequence of the Strain BR 10303 (Bradyrhizobium sp.) isolated from nodules of Centrolobium paraense.</title>
        <authorList>
            <person name="Zelli J.E."/>
            <person name="Simoes-Araujo J.L."/>
            <person name="Barauna A.C."/>
            <person name="Silva K."/>
        </authorList>
    </citation>
    <scope>NUCLEOTIDE SEQUENCE [LARGE SCALE GENOMIC DNA]</scope>
    <source>
        <strain evidence="7 8">BR 10303</strain>
    </source>
</reference>
<feature type="region of interest" description="Disordered" evidence="4">
    <location>
        <begin position="83"/>
        <end position="297"/>
    </location>
</feature>
<evidence type="ECO:0000256" key="5">
    <source>
        <dbReference type="SAM" id="SignalP"/>
    </source>
</evidence>
<dbReference type="Proteomes" id="UP000057737">
    <property type="component" value="Unassembled WGS sequence"/>
</dbReference>
<keyword evidence="2 3" id="KW-0408">Iron</keyword>
<dbReference type="PROSITE" id="PS51257">
    <property type="entry name" value="PROKAR_LIPOPROTEIN"/>
    <property type="match status" value="1"/>
</dbReference>
<evidence type="ECO:0000313" key="7">
    <source>
        <dbReference type="EMBL" id="KWV61175.1"/>
    </source>
</evidence>
<evidence type="ECO:0000256" key="2">
    <source>
        <dbReference type="ARBA" id="ARBA00023004"/>
    </source>
</evidence>
<accession>A0A125QAP3</accession>
<evidence type="ECO:0000256" key="1">
    <source>
        <dbReference type="ARBA" id="ARBA00022723"/>
    </source>
</evidence>
<feature type="compositionally biased region" description="Basic and acidic residues" evidence="4">
    <location>
        <begin position="90"/>
        <end position="104"/>
    </location>
</feature>
<dbReference type="PROSITE" id="PS51007">
    <property type="entry name" value="CYTC"/>
    <property type="match status" value="1"/>
</dbReference>
<dbReference type="GO" id="GO:0046872">
    <property type="term" value="F:metal ion binding"/>
    <property type="evidence" value="ECO:0007669"/>
    <property type="project" value="UniProtKB-KW"/>
</dbReference>
<organism evidence="7 8">
    <name type="scientific">Bradyrhizobium macuxiense</name>
    <dbReference type="NCBI Taxonomy" id="1755647"/>
    <lineage>
        <taxon>Bacteria</taxon>
        <taxon>Pseudomonadati</taxon>
        <taxon>Pseudomonadota</taxon>
        <taxon>Alphaproteobacteria</taxon>
        <taxon>Hyphomicrobiales</taxon>
        <taxon>Nitrobacteraceae</taxon>
        <taxon>Bradyrhizobium</taxon>
    </lineage>
</organism>
<keyword evidence="5" id="KW-0732">Signal</keyword>
<name>A0A125QAP3_9BRAD</name>